<dbReference type="EMBL" id="HBUE01316085">
    <property type="protein sequence ID" value="CAG6585702.1"/>
    <property type="molecule type" value="Transcribed_RNA"/>
</dbReference>
<dbReference type="AlphaFoldDB" id="A0A8D8HGT8"/>
<dbReference type="EMBL" id="HBUE01209673">
    <property type="protein sequence ID" value="CAG6533798.1"/>
    <property type="molecule type" value="Transcribed_RNA"/>
</dbReference>
<name>A0A8D8HGT8_CULPI</name>
<dbReference type="EMBL" id="HBUE01209674">
    <property type="protein sequence ID" value="CAG6533800.1"/>
    <property type="molecule type" value="Transcribed_RNA"/>
</dbReference>
<dbReference type="EMBL" id="HBUE01043981">
    <property type="protein sequence ID" value="CAG6461903.1"/>
    <property type="molecule type" value="Transcribed_RNA"/>
</dbReference>
<reference evidence="2" key="1">
    <citation type="submission" date="2021-05" db="EMBL/GenBank/DDBJ databases">
        <authorList>
            <person name="Alioto T."/>
            <person name="Alioto T."/>
            <person name="Gomez Garrido J."/>
        </authorList>
    </citation>
    <scope>NUCLEOTIDE SEQUENCE</scope>
</reference>
<evidence type="ECO:0000256" key="1">
    <source>
        <dbReference type="SAM" id="MobiDB-lite"/>
    </source>
</evidence>
<dbReference type="EMBL" id="HBUE01316082">
    <property type="protein sequence ID" value="CAG6585698.1"/>
    <property type="molecule type" value="Transcribed_RNA"/>
</dbReference>
<accession>A0A8D8HGT8</accession>
<organism evidence="2">
    <name type="scientific">Culex pipiens</name>
    <name type="common">House mosquito</name>
    <dbReference type="NCBI Taxonomy" id="7175"/>
    <lineage>
        <taxon>Eukaryota</taxon>
        <taxon>Metazoa</taxon>
        <taxon>Ecdysozoa</taxon>
        <taxon>Arthropoda</taxon>
        <taxon>Hexapoda</taxon>
        <taxon>Insecta</taxon>
        <taxon>Pterygota</taxon>
        <taxon>Neoptera</taxon>
        <taxon>Endopterygota</taxon>
        <taxon>Diptera</taxon>
        <taxon>Nematocera</taxon>
        <taxon>Culicoidea</taxon>
        <taxon>Culicidae</taxon>
        <taxon>Culicinae</taxon>
        <taxon>Culicini</taxon>
        <taxon>Culex</taxon>
        <taxon>Culex</taxon>
    </lineage>
</organism>
<dbReference type="EMBL" id="HBUE01209676">
    <property type="protein sequence ID" value="CAG6533802.1"/>
    <property type="molecule type" value="Transcribed_RNA"/>
</dbReference>
<evidence type="ECO:0000313" key="2">
    <source>
        <dbReference type="EMBL" id="CAG6533802.1"/>
    </source>
</evidence>
<sequence length="143" mass="16885">MTQFLMRTFFSRPPNGKPRSSNSRPVLAAHPQPTRSRSSRTAAVRRRRIFRPVLCPRLRRRIFPSHRRIKGFDRVRRTLEAAAMRCDRGESRKIECSEWNGSKGMTFSCTTGKRLRTQKPPYLFLLERNINRNKQNRKKSKAK</sequence>
<protein>
    <submittedName>
        <fullName evidence="2">(northern house mosquito) hypothetical protein</fullName>
    </submittedName>
</protein>
<dbReference type="EMBL" id="HBUE01316083">
    <property type="protein sequence ID" value="CAG6585700.1"/>
    <property type="molecule type" value="Transcribed_RNA"/>
</dbReference>
<proteinExistence type="predicted"/>
<feature type="region of interest" description="Disordered" evidence="1">
    <location>
        <begin position="1"/>
        <end position="43"/>
    </location>
</feature>